<dbReference type="SMART" id="SM00409">
    <property type="entry name" value="IG"/>
    <property type="match status" value="2"/>
</dbReference>
<evidence type="ECO:0000256" key="7">
    <source>
        <dbReference type="ARBA" id="ARBA00023180"/>
    </source>
</evidence>
<dbReference type="SUPFAM" id="SSF48726">
    <property type="entry name" value="Immunoglobulin"/>
    <property type="match status" value="2"/>
</dbReference>
<evidence type="ECO:0000256" key="2">
    <source>
        <dbReference type="ARBA" id="ARBA00022475"/>
    </source>
</evidence>
<dbReference type="AlphaFoldDB" id="A0A3B3YUJ7"/>
<dbReference type="GO" id="GO:0009617">
    <property type="term" value="P:response to bacterium"/>
    <property type="evidence" value="ECO:0007669"/>
    <property type="project" value="TreeGrafter"/>
</dbReference>
<dbReference type="CDD" id="cd00099">
    <property type="entry name" value="IgV"/>
    <property type="match status" value="1"/>
</dbReference>
<dbReference type="PROSITE" id="PS50835">
    <property type="entry name" value="IG_LIKE"/>
    <property type="match status" value="2"/>
</dbReference>
<dbReference type="InterPro" id="IPR013783">
    <property type="entry name" value="Ig-like_fold"/>
</dbReference>
<evidence type="ECO:0000259" key="10">
    <source>
        <dbReference type="PROSITE" id="PS50835"/>
    </source>
</evidence>
<keyword evidence="7" id="KW-0325">Glycoprotein</keyword>
<dbReference type="PANTHER" id="PTHR19433">
    <property type="entry name" value="T-CELL RECEPTOR ALPHA CHAIN V REGION-RELATED"/>
    <property type="match status" value="1"/>
</dbReference>
<feature type="chain" id="PRO_5017281693" description="Ig-like domain-containing protein" evidence="9">
    <location>
        <begin position="17"/>
        <end position="327"/>
    </location>
</feature>
<dbReference type="InterPro" id="IPR036179">
    <property type="entry name" value="Ig-like_dom_sf"/>
</dbReference>
<feature type="signal peptide" evidence="9">
    <location>
        <begin position="1"/>
        <end position="16"/>
    </location>
</feature>
<evidence type="ECO:0000313" key="12">
    <source>
        <dbReference type="Proteomes" id="UP000261480"/>
    </source>
</evidence>
<dbReference type="Proteomes" id="UP000261480">
    <property type="component" value="Unplaced"/>
</dbReference>
<dbReference type="Pfam" id="PF07686">
    <property type="entry name" value="V-set"/>
    <property type="match status" value="1"/>
</dbReference>
<accession>A0A3B3YUJ7</accession>
<dbReference type="GO" id="GO:0002376">
    <property type="term" value="P:immune system process"/>
    <property type="evidence" value="ECO:0007669"/>
    <property type="project" value="UniProtKB-KW"/>
</dbReference>
<evidence type="ECO:0000256" key="5">
    <source>
        <dbReference type="ARBA" id="ARBA00023136"/>
    </source>
</evidence>
<dbReference type="GO" id="GO:0005886">
    <property type="term" value="C:plasma membrane"/>
    <property type="evidence" value="ECO:0007669"/>
    <property type="project" value="UniProtKB-SubCell"/>
</dbReference>
<feature type="transmembrane region" description="Helical" evidence="8">
    <location>
        <begin position="246"/>
        <end position="269"/>
    </location>
</feature>
<keyword evidence="8" id="KW-0812">Transmembrane</keyword>
<dbReference type="InterPro" id="IPR052051">
    <property type="entry name" value="TCR_complex_component"/>
</dbReference>
<feature type="domain" description="Ig-like" evidence="10">
    <location>
        <begin position="26"/>
        <end position="107"/>
    </location>
</feature>
<evidence type="ECO:0000256" key="3">
    <source>
        <dbReference type="ARBA" id="ARBA00022729"/>
    </source>
</evidence>
<keyword evidence="8" id="KW-1133">Transmembrane helix</keyword>
<keyword evidence="4" id="KW-0391">Immunity</keyword>
<comment type="subcellular location">
    <subcellularLocation>
        <location evidence="1">Cell membrane</location>
    </subcellularLocation>
</comment>
<name>A0A3B3YUJ7_9TELE</name>
<keyword evidence="5 8" id="KW-0472">Membrane</keyword>
<reference evidence="11" key="2">
    <citation type="submission" date="2025-09" db="UniProtKB">
        <authorList>
            <consortium name="Ensembl"/>
        </authorList>
    </citation>
    <scope>IDENTIFICATION</scope>
</reference>
<proteinExistence type="predicted"/>
<dbReference type="InterPro" id="IPR003599">
    <property type="entry name" value="Ig_sub"/>
</dbReference>
<keyword evidence="6" id="KW-1015">Disulfide bond</keyword>
<evidence type="ECO:0000256" key="6">
    <source>
        <dbReference type="ARBA" id="ARBA00023157"/>
    </source>
</evidence>
<evidence type="ECO:0000256" key="9">
    <source>
        <dbReference type="SAM" id="SignalP"/>
    </source>
</evidence>
<keyword evidence="12" id="KW-1185">Reference proteome</keyword>
<evidence type="ECO:0000256" key="8">
    <source>
        <dbReference type="SAM" id="Phobius"/>
    </source>
</evidence>
<dbReference type="InterPro" id="IPR007110">
    <property type="entry name" value="Ig-like_dom"/>
</dbReference>
<dbReference type="Gene3D" id="2.60.40.10">
    <property type="entry name" value="Immunoglobulins"/>
    <property type="match status" value="2"/>
</dbReference>
<organism evidence="11 12">
    <name type="scientific">Poecilia mexicana</name>
    <dbReference type="NCBI Taxonomy" id="48701"/>
    <lineage>
        <taxon>Eukaryota</taxon>
        <taxon>Metazoa</taxon>
        <taxon>Chordata</taxon>
        <taxon>Craniata</taxon>
        <taxon>Vertebrata</taxon>
        <taxon>Euteleostomi</taxon>
        <taxon>Actinopterygii</taxon>
        <taxon>Neopterygii</taxon>
        <taxon>Teleostei</taxon>
        <taxon>Neoteleostei</taxon>
        <taxon>Acanthomorphata</taxon>
        <taxon>Ovalentaria</taxon>
        <taxon>Atherinomorphae</taxon>
        <taxon>Cyprinodontiformes</taxon>
        <taxon>Poeciliidae</taxon>
        <taxon>Poeciliinae</taxon>
        <taxon>Poecilia</taxon>
    </lineage>
</organism>
<evidence type="ECO:0000256" key="1">
    <source>
        <dbReference type="ARBA" id="ARBA00004236"/>
    </source>
</evidence>
<sequence length="327" mass="37229">MIFLWLALLLVHQGCSLVPVITVQLGEPATLTCRLPNEWLGIKSLHWYKQSAGDTLKVITMLRKNTDPKYGPGVPASRLKTTYYEKITNLTILNTTKEDEGIYHCAILDWTENTWRGIYLSIKGNDDRTMNYTIVQRSRPANTARLGDSATLECSVLSHSKNRSCPGGLSVFWFRARSQKSLPEIIFTDGINQDDCSWKHERKCVHSFFHNVSSSEFGTYYCAIASCGEILFGNGTTLEAEKSDSAFIILVTVVICLIISVVLHITIICHQTQKKAKKQIKGKRYLLNLIYYFILYSSKNNAQIRKVFTVNTFLNFKDLEVFRDINF</sequence>
<dbReference type="SMART" id="SM00406">
    <property type="entry name" value="IGv"/>
    <property type="match status" value="2"/>
</dbReference>
<protein>
    <recommendedName>
        <fullName evidence="10">Ig-like domain-containing protein</fullName>
    </recommendedName>
</protein>
<keyword evidence="3 9" id="KW-0732">Signal</keyword>
<keyword evidence="2" id="KW-1003">Cell membrane</keyword>
<dbReference type="Ensembl" id="ENSPMET00000023660.1">
    <property type="protein sequence ID" value="ENSPMEP00000031052.1"/>
    <property type="gene ID" value="ENSPMEG00000017908.1"/>
</dbReference>
<dbReference type="PANTHER" id="PTHR19433:SF133">
    <property type="entry name" value="IMMUNE-TYPE RECEPTOR 5 PRECURSOR-RELATED"/>
    <property type="match status" value="1"/>
</dbReference>
<feature type="domain" description="Ig-like" evidence="10">
    <location>
        <begin position="147"/>
        <end position="245"/>
    </location>
</feature>
<dbReference type="InterPro" id="IPR013106">
    <property type="entry name" value="Ig_V-set"/>
</dbReference>
<evidence type="ECO:0000256" key="4">
    <source>
        <dbReference type="ARBA" id="ARBA00022859"/>
    </source>
</evidence>
<reference evidence="11" key="1">
    <citation type="submission" date="2025-08" db="UniProtKB">
        <authorList>
            <consortium name="Ensembl"/>
        </authorList>
    </citation>
    <scope>IDENTIFICATION</scope>
</reference>
<dbReference type="STRING" id="48701.ENSPMEP00000031052"/>
<evidence type="ECO:0000313" key="11">
    <source>
        <dbReference type="Ensembl" id="ENSPMEP00000031052.1"/>
    </source>
</evidence>